<dbReference type="InterPro" id="IPR036691">
    <property type="entry name" value="Endo/exonu/phosph_ase_sf"/>
</dbReference>
<dbReference type="Gene3D" id="3.60.10.10">
    <property type="entry name" value="Endonuclease/exonuclease/phosphatase"/>
    <property type="match status" value="1"/>
</dbReference>
<dbReference type="GO" id="GO:0003824">
    <property type="term" value="F:catalytic activity"/>
    <property type="evidence" value="ECO:0007669"/>
    <property type="project" value="InterPro"/>
</dbReference>
<dbReference type="Pfam" id="PF14529">
    <property type="entry name" value="Exo_endo_phos_2"/>
    <property type="match status" value="1"/>
</dbReference>
<protein>
    <submittedName>
        <fullName evidence="3">Uncharacterized protein LOC107475654</fullName>
    </submittedName>
</protein>
<dbReference type="GeneID" id="107475654"/>
<dbReference type="Proteomes" id="UP000515211">
    <property type="component" value="Chromosome 2"/>
</dbReference>
<name>A0A6P4CFU2_ARADU</name>
<evidence type="ECO:0000313" key="2">
    <source>
        <dbReference type="Proteomes" id="UP000515211"/>
    </source>
</evidence>
<dbReference type="PANTHER" id="PTHR33710:SF64">
    <property type="entry name" value="ENDONUCLEASE_EXONUCLEASE_PHOSPHATASE DOMAIN-CONTAINING PROTEIN"/>
    <property type="match status" value="1"/>
</dbReference>
<evidence type="ECO:0000259" key="1">
    <source>
        <dbReference type="Pfam" id="PF14529"/>
    </source>
</evidence>
<sequence length="324" mass="37366">MGPEVDGENRILVRKKCQEEEGLEKYEKEVFSEDRDVEDEDTKNEARKAWKIGFQLKLDCSEEQKTIEQLRREIRGIRGKGKMGCMKEFIRNFCLWFFGMVETKSSIISVSCVNKMWGQGDFGWDKIDVTGSAGCILCVWDTEAFAESDRLKVSRCICVCGKLKQLGMDLAIMVVYGDHSVVGRRNLWKELVDVKNSCGMPCIVIRDFNEVLNTEEWNSGRGSAVGMSEFKQWIQDMNLVDLPLNGRKSTWRRGSQASHLDRICVDPSWIQNFSKSTIEAIKCSRSDHVPLCLKVDYTDWRPKPFKPLDIWFSHPSFMPMIEKE</sequence>
<dbReference type="KEGG" id="adu:107475654"/>
<organism evidence="2 3">
    <name type="scientific">Arachis duranensis</name>
    <name type="common">Wild peanut</name>
    <dbReference type="NCBI Taxonomy" id="130453"/>
    <lineage>
        <taxon>Eukaryota</taxon>
        <taxon>Viridiplantae</taxon>
        <taxon>Streptophyta</taxon>
        <taxon>Embryophyta</taxon>
        <taxon>Tracheophyta</taxon>
        <taxon>Spermatophyta</taxon>
        <taxon>Magnoliopsida</taxon>
        <taxon>eudicotyledons</taxon>
        <taxon>Gunneridae</taxon>
        <taxon>Pentapetalae</taxon>
        <taxon>rosids</taxon>
        <taxon>fabids</taxon>
        <taxon>Fabales</taxon>
        <taxon>Fabaceae</taxon>
        <taxon>Papilionoideae</taxon>
        <taxon>50 kb inversion clade</taxon>
        <taxon>dalbergioids sensu lato</taxon>
        <taxon>Dalbergieae</taxon>
        <taxon>Pterocarpus clade</taxon>
        <taxon>Arachis</taxon>
    </lineage>
</organism>
<feature type="domain" description="Endonuclease/exonuclease/phosphatase" evidence="1">
    <location>
        <begin position="172"/>
        <end position="291"/>
    </location>
</feature>
<gene>
    <name evidence="3" type="primary">LOC107475654</name>
</gene>
<reference evidence="3" key="2">
    <citation type="submission" date="2025-08" db="UniProtKB">
        <authorList>
            <consortium name="RefSeq"/>
        </authorList>
    </citation>
    <scope>IDENTIFICATION</scope>
    <source>
        <tissue evidence="3">Whole plant</tissue>
    </source>
</reference>
<evidence type="ECO:0000313" key="3">
    <source>
        <dbReference type="RefSeq" id="XP_015950798.1"/>
    </source>
</evidence>
<dbReference type="PANTHER" id="PTHR33710">
    <property type="entry name" value="BNAC02G09200D PROTEIN"/>
    <property type="match status" value="1"/>
</dbReference>
<proteinExistence type="predicted"/>
<dbReference type="RefSeq" id="XP_015950798.1">
    <property type="nucleotide sequence ID" value="XM_016095312.1"/>
</dbReference>
<keyword evidence="2" id="KW-1185">Reference proteome</keyword>
<reference evidence="2" key="1">
    <citation type="journal article" date="2016" name="Nat. Genet.">
        <title>The genome sequences of Arachis duranensis and Arachis ipaensis, the diploid ancestors of cultivated peanut.</title>
        <authorList>
            <person name="Bertioli D.J."/>
            <person name="Cannon S.B."/>
            <person name="Froenicke L."/>
            <person name="Huang G."/>
            <person name="Farmer A.D."/>
            <person name="Cannon E.K."/>
            <person name="Liu X."/>
            <person name="Gao D."/>
            <person name="Clevenger J."/>
            <person name="Dash S."/>
            <person name="Ren L."/>
            <person name="Moretzsohn M.C."/>
            <person name="Shirasawa K."/>
            <person name="Huang W."/>
            <person name="Vidigal B."/>
            <person name="Abernathy B."/>
            <person name="Chu Y."/>
            <person name="Niederhuth C.E."/>
            <person name="Umale P."/>
            <person name="Araujo A.C."/>
            <person name="Kozik A."/>
            <person name="Kim K.D."/>
            <person name="Burow M.D."/>
            <person name="Varshney R.K."/>
            <person name="Wang X."/>
            <person name="Zhang X."/>
            <person name="Barkley N."/>
            <person name="Guimaraes P.M."/>
            <person name="Isobe S."/>
            <person name="Guo B."/>
            <person name="Liao B."/>
            <person name="Stalker H.T."/>
            <person name="Schmitz R.J."/>
            <person name="Scheffler B.E."/>
            <person name="Leal-Bertioli S.C."/>
            <person name="Xun X."/>
            <person name="Jackson S.A."/>
            <person name="Michelmore R."/>
            <person name="Ozias-Akins P."/>
        </authorList>
    </citation>
    <scope>NUCLEOTIDE SEQUENCE [LARGE SCALE GENOMIC DNA]</scope>
    <source>
        <strain evidence="2">cv. V14167</strain>
    </source>
</reference>
<dbReference type="AlphaFoldDB" id="A0A6P4CFU2"/>
<dbReference type="SUPFAM" id="SSF56219">
    <property type="entry name" value="DNase I-like"/>
    <property type="match status" value="1"/>
</dbReference>
<dbReference type="OrthoDB" id="1750912at2759"/>
<accession>A0A6P4CFU2</accession>
<dbReference type="InterPro" id="IPR005135">
    <property type="entry name" value="Endo/exonuclease/phosphatase"/>
</dbReference>